<evidence type="ECO:0000313" key="2">
    <source>
        <dbReference type="Proteomes" id="UP001362999"/>
    </source>
</evidence>
<gene>
    <name evidence="1" type="ORF">R3P38DRAFT_3240121</name>
</gene>
<protein>
    <submittedName>
        <fullName evidence="1">Uncharacterized protein</fullName>
    </submittedName>
</protein>
<comment type="caution">
    <text evidence="1">The sequence shown here is derived from an EMBL/GenBank/DDBJ whole genome shotgun (WGS) entry which is preliminary data.</text>
</comment>
<organism evidence="1 2">
    <name type="scientific">Favolaschia claudopus</name>
    <dbReference type="NCBI Taxonomy" id="2862362"/>
    <lineage>
        <taxon>Eukaryota</taxon>
        <taxon>Fungi</taxon>
        <taxon>Dikarya</taxon>
        <taxon>Basidiomycota</taxon>
        <taxon>Agaricomycotina</taxon>
        <taxon>Agaricomycetes</taxon>
        <taxon>Agaricomycetidae</taxon>
        <taxon>Agaricales</taxon>
        <taxon>Marasmiineae</taxon>
        <taxon>Mycenaceae</taxon>
        <taxon>Favolaschia</taxon>
    </lineage>
</organism>
<evidence type="ECO:0000313" key="1">
    <source>
        <dbReference type="EMBL" id="KAK6972332.1"/>
    </source>
</evidence>
<dbReference type="AlphaFoldDB" id="A0AAV9Z6R7"/>
<reference evidence="1 2" key="1">
    <citation type="journal article" date="2024" name="J Genomics">
        <title>Draft genome sequencing and assembly of Favolaschia claudopus CIRM-BRFM 2984 isolated from oak limbs.</title>
        <authorList>
            <person name="Navarro D."/>
            <person name="Drula E."/>
            <person name="Chaduli D."/>
            <person name="Cazenave R."/>
            <person name="Ahrendt S."/>
            <person name="Wang J."/>
            <person name="Lipzen A."/>
            <person name="Daum C."/>
            <person name="Barry K."/>
            <person name="Grigoriev I.V."/>
            <person name="Favel A."/>
            <person name="Rosso M.N."/>
            <person name="Martin F."/>
        </authorList>
    </citation>
    <scope>NUCLEOTIDE SEQUENCE [LARGE SCALE GENOMIC DNA]</scope>
    <source>
        <strain evidence="1 2">CIRM-BRFM 2984</strain>
    </source>
</reference>
<proteinExistence type="predicted"/>
<sequence length="65" mass="7002">MASNAVFDPVVNVSPRQTLPFGPIPKAIGGQLIVVVRFRSQPYGFHPSQYSTSTTPVRVFAVTLG</sequence>
<keyword evidence="2" id="KW-1185">Reference proteome</keyword>
<dbReference type="EMBL" id="JAWWNJ010000189">
    <property type="protein sequence ID" value="KAK6972332.1"/>
    <property type="molecule type" value="Genomic_DNA"/>
</dbReference>
<name>A0AAV9Z6R7_9AGAR</name>
<dbReference type="Proteomes" id="UP001362999">
    <property type="component" value="Unassembled WGS sequence"/>
</dbReference>
<accession>A0AAV9Z6R7</accession>